<accession>A0A6C0P9G4</accession>
<evidence type="ECO:0000256" key="1">
    <source>
        <dbReference type="SAM" id="SignalP"/>
    </source>
</evidence>
<dbReference type="EMBL" id="CP048286">
    <property type="protein sequence ID" value="QHW35109.1"/>
    <property type="molecule type" value="Genomic_DNA"/>
</dbReference>
<feature type="domain" description="Copper amine oxidase-like N-terminal" evidence="2">
    <location>
        <begin position="425"/>
        <end position="531"/>
    </location>
</feature>
<keyword evidence="4" id="KW-1185">Reference proteome</keyword>
<reference evidence="3 4" key="1">
    <citation type="submission" date="2020-02" db="EMBL/GenBank/DDBJ databases">
        <title>Paenibacillus sp. nov., isolated from rhizosphere soil of tomato.</title>
        <authorList>
            <person name="Weon H.-Y."/>
            <person name="Lee S.A."/>
        </authorList>
    </citation>
    <scope>NUCLEOTIDE SEQUENCE [LARGE SCALE GENOMIC DNA]</scope>
    <source>
        <strain evidence="3 4">14171R-81</strain>
    </source>
</reference>
<dbReference type="InterPro" id="IPR012854">
    <property type="entry name" value="Cu_amine_oxidase-like_N"/>
</dbReference>
<dbReference type="SUPFAM" id="SSF55383">
    <property type="entry name" value="Copper amine oxidase, domain N"/>
    <property type="match status" value="1"/>
</dbReference>
<feature type="signal peptide" evidence="1">
    <location>
        <begin position="1"/>
        <end position="23"/>
    </location>
</feature>
<dbReference type="AlphaFoldDB" id="A0A6C0P9G4"/>
<evidence type="ECO:0000313" key="4">
    <source>
        <dbReference type="Proteomes" id="UP000479114"/>
    </source>
</evidence>
<name>A0A6C0P9G4_9BACL</name>
<protein>
    <submittedName>
        <fullName evidence="3">Copper amine oxidase N-terminal domain-containing protein</fullName>
    </submittedName>
</protein>
<dbReference type="Pfam" id="PF07833">
    <property type="entry name" value="Cu_amine_oxidN1"/>
    <property type="match status" value="1"/>
</dbReference>
<organism evidence="3 4">
    <name type="scientific">Paenibacillus rhizovicinus</name>
    <dbReference type="NCBI Taxonomy" id="2704463"/>
    <lineage>
        <taxon>Bacteria</taxon>
        <taxon>Bacillati</taxon>
        <taxon>Bacillota</taxon>
        <taxon>Bacilli</taxon>
        <taxon>Bacillales</taxon>
        <taxon>Paenibacillaceae</taxon>
        <taxon>Paenibacillus</taxon>
    </lineage>
</organism>
<keyword evidence="1" id="KW-0732">Signal</keyword>
<evidence type="ECO:0000313" key="3">
    <source>
        <dbReference type="EMBL" id="QHW35109.1"/>
    </source>
</evidence>
<proteinExistence type="predicted"/>
<dbReference type="InterPro" id="IPR036582">
    <property type="entry name" value="Mao_N_sf"/>
</dbReference>
<dbReference type="KEGG" id="prz:GZH47_15080"/>
<dbReference type="Proteomes" id="UP000479114">
    <property type="component" value="Chromosome"/>
</dbReference>
<sequence length="536" mass="56778">MYSRKWLAPVLSLSLLVPTIAEASAANAAAPAVPTADTPAVELRATFDYLLSEHFALAVDAMIKKYDHSFDAAAAQSALEKNAKDMVPAIASLYGEDGAKAFDAIFSSHLSYTKDYVTAVEMNSTADKAAVAAEIEKFAIDLGNFLGTATGGKLPAAAAQDVLRTHEQQVKEVFDDYAAGDYKDAMMKYREGLSFMFDISDALSGAIVAQMPGKFMNTRPDTPAGDLRSALDYLAAEHYALAVLSMQKGFDKSPAYPAILMAEGGNTDGFTAAVASIYGKAGGEAFKQVWLGDHINAQDEIVQATLKGDAAPIAAARAKLGKFAVDFGTFLGAATEGYLPASAATAAVAEHELLVLEAFDLYNAKDASGLYASYDKGYSFMFGVGKALGGAIVAQKPAMFQTMPTKPATPSVKSIWLQINNRTAKVDGQPAAMDVAPSTMKGTTYVSLRTLTTALGANIAWTPAKGEVTVTAGSDRIVFWIGNEIAQVNGKNVHAGAKSFIKEGRTQVPLRFIAELLGWDLNWNAADWSISLTKSM</sequence>
<evidence type="ECO:0000259" key="2">
    <source>
        <dbReference type="Pfam" id="PF07833"/>
    </source>
</evidence>
<gene>
    <name evidence="3" type="ORF">GZH47_15080</name>
</gene>
<dbReference type="Gene3D" id="3.30.457.10">
    <property type="entry name" value="Copper amine oxidase-like, N-terminal domain"/>
    <property type="match status" value="2"/>
</dbReference>
<feature type="chain" id="PRO_5025387218" evidence="1">
    <location>
        <begin position="24"/>
        <end position="536"/>
    </location>
</feature>